<accession>A0A0G4F0V2</accession>
<evidence type="ECO:0000313" key="2">
    <source>
        <dbReference type="EMBL" id="CEM05251.1"/>
    </source>
</evidence>
<dbReference type="AlphaFoldDB" id="A0A0G4F0V2"/>
<feature type="compositionally biased region" description="Basic residues" evidence="1">
    <location>
        <begin position="215"/>
        <end position="228"/>
    </location>
</feature>
<feature type="compositionally biased region" description="Acidic residues" evidence="1">
    <location>
        <begin position="116"/>
        <end position="126"/>
    </location>
</feature>
<dbReference type="PhylomeDB" id="A0A0G4F0V2"/>
<organism evidence="2">
    <name type="scientific">Chromera velia CCMP2878</name>
    <dbReference type="NCBI Taxonomy" id="1169474"/>
    <lineage>
        <taxon>Eukaryota</taxon>
        <taxon>Sar</taxon>
        <taxon>Alveolata</taxon>
        <taxon>Colpodellida</taxon>
        <taxon>Chromeraceae</taxon>
        <taxon>Chromera</taxon>
    </lineage>
</organism>
<evidence type="ECO:0000256" key="1">
    <source>
        <dbReference type="SAM" id="MobiDB-lite"/>
    </source>
</evidence>
<reference evidence="2" key="1">
    <citation type="submission" date="2014-11" db="EMBL/GenBank/DDBJ databases">
        <authorList>
            <person name="Otto D Thomas"/>
            <person name="Naeem Raeece"/>
        </authorList>
    </citation>
    <scope>NUCLEOTIDE SEQUENCE</scope>
</reference>
<dbReference type="VEuPathDB" id="CryptoDB:Cvel_14526"/>
<feature type="region of interest" description="Disordered" evidence="1">
    <location>
        <begin position="103"/>
        <end position="282"/>
    </location>
</feature>
<name>A0A0G4F0V2_9ALVE</name>
<gene>
    <name evidence="2" type="ORF">Cvel_14526</name>
</gene>
<sequence>MAVGFPERHYEYKRIEFQNYVFPSFYDPDPVAASIRAYTEGRDRMMEHFWDVFRRTESNEDEKAWCLVCEMCYQVRCMFHRSKHHNDRSRPIVFEREDPTVEVVLPKDPRDKVDKNEDEETDEDTFASESLLWGRTSESDPDDGKDGEDPPDGDGGQEDPSPDDSLYDPPPGGCSGGDRGGGADDKGGGDGGRDVPPGSSQALHHGISVGERARLRLSARRRPRRLSVRRIFSGDDGDDEREAESSAKRGRGDESELEDRPIDPSAHPGGADRSRSEQGTSM</sequence>
<feature type="compositionally biased region" description="Basic and acidic residues" evidence="1">
    <location>
        <begin position="103"/>
        <end position="115"/>
    </location>
</feature>
<protein>
    <submittedName>
        <fullName evidence="2">Uncharacterized protein</fullName>
    </submittedName>
</protein>
<dbReference type="EMBL" id="CDMZ01000041">
    <property type="protein sequence ID" value="CEM05251.1"/>
    <property type="molecule type" value="Genomic_DNA"/>
</dbReference>
<feature type="compositionally biased region" description="Basic and acidic residues" evidence="1">
    <location>
        <begin position="181"/>
        <end position="193"/>
    </location>
</feature>
<proteinExistence type="predicted"/>
<feature type="compositionally biased region" description="Basic and acidic residues" evidence="1">
    <location>
        <begin position="243"/>
        <end position="262"/>
    </location>
</feature>
<feature type="compositionally biased region" description="Acidic residues" evidence="1">
    <location>
        <begin position="149"/>
        <end position="166"/>
    </location>
</feature>